<gene>
    <name evidence="2" type="ORF">ES332_A09G260900v1</name>
</gene>
<dbReference type="AlphaFoldDB" id="A0A5D2P737"/>
<feature type="region of interest" description="Disordered" evidence="1">
    <location>
        <begin position="1"/>
        <end position="23"/>
    </location>
</feature>
<evidence type="ECO:0000256" key="1">
    <source>
        <dbReference type="SAM" id="MobiDB-lite"/>
    </source>
</evidence>
<accession>A0A5D2P737</accession>
<organism evidence="2 3">
    <name type="scientific">Gossypium tomentosum</name>
    <name type="common">Hawaiian cotton</name>
    <name type="synonym">Gossypium sandvicense</name>
    <dbReference type="NCBI Taxonomy" id="34277"/>
    <lineage>
        <taxon>Eukaryota</taxon>
        <taxon>Viridiplantae</taxon>
        <taxon>Streptophyta</taxon>
        <taxon>Embryophyta</taxon>
        <taxon>Tracheophyta</taxon>
        <taxon>Spermatophyta</taxon>
        <taxon>Magnoliopsida</taxon>
        <taxon>eudicotyledons</taxon>
        <taxon>Gunneridae</taxon>
        <taxon>Pentapetalae</taxon>
        <taxon>rosids</taxon>
        <taxon>malvids</taxon>
        <taxon>Malvales</taxon>
        <taxon>Malvaceae</taxon>
        <taxon>Malvoideae</taxon>
        <taxon>Gossypium</taxon>
    </lineage>
</organism>
<protein>
    <submittedName>
        <fullName evidence="2">Uncharacterized protein</fullName>
    </submittedName>
</protein>
<proteinExistence type="predicted"/>
<dbReference type="EMBL" id="CM017618">
    <property type="protein sequence ID" value="TYI12201.1"/>
    <property type="molecule type" value="Genomic_DNA"/>
</dbReference>
<sequence length="38" mass="4010">MKGGNPARGPVIRPLPAQPPWSWTQTMEVTGGAVSGYN</sequence>
<name>A0A5D2P737_GOSTO</name>
<dbReference type="Proteomes" id="UP000322667">
    <property type="component" value="Chromosome A09"/>
</dbReference>
<reference evidence="2 3" key="1">
    <citation type="submission" date="2019-07" db="EMBL/GenBank/DDBJ databases">
        <title>WGS assembly of Gossypium tomentosum.</title>
        <authorList>
            <person name="Chen Z.J."/>
            <person name="Sreedasyam A."/>
            <person name="Ando A."/>
            <person name="Song Q."/>
            <person name="De L."/>
            <person name="Hulse-Kemp A."/>
            <person name="Ding M."/>
            <person name="Ye W."/>
            <person name="Kirkbride R."/>
            <person name="Jenkins J."/>
            <person name="Plott C."/>
            <person name="Lovell J."/>
            <person name="Lin Y.-M."/>
            <person name="Vaughn R."/>
            <person name="Liu B."/>
            <person name="Li W."/>
            <person name="Simpson S."/>
            <person name="Scheffler B."/>
            <person name="Saski C."/>
            <person name="Grover C."/>
            <person name="Hu G."/>
            <person name="Conover J."/>
            <person name="Carlson J."/>
            <person name="Shu S."/>
            <person name="Boston L."/>
            <person name="Williams M."/>
            <person name="Peterson D."/>
            <person name="Mcgee K."/>
            <person name="Jones D."/>
            <person name="Wendel J."/>
            <person name="Stelly D."/>
            <person name="Grimwood J."/>
            <person name="Schmutz J."/>
        </authorList>
    </citation>
    <scope>NUCLEOTIDE SEQUENCE [LARGE SCALE GENOMIC DNA]</scope>
    <source>
        <strain evidence="2">7179.01</strain>
    </source>
</reference>
<keyword evidence="3" id="KW-1185">Reference proteome</keyword>
<evidence type="ECO:0000313" key="2">
    <source>
        <dbReference type="EMBL" id="TYI12201.1"/>
    </source>
</evidence>
<evidence type="ECO:0000313" key="3">
    <source>
        <dbReference type="Proteomes" id="UP000322667"/>
    </source>
</evidence>